<dbReference type="PANTHER" id="PTHR15139:SF0">
    <property type="entry name" value="TUBULIN-SPECIFIC CHAPERONE C"/>
    <property type="match status" value="1"/>
</dbReference>
<dbReference type="Gene3D" id="2.160.20.70">
    <property type="match status" value="1"/>
</dbReference>
<dbReference type="GeneID" id="39876016"/>
<dbReference type="EMBL" id="BDSA01000004">
    <property type="protein sequence ID" value="GBE62246.1"/>
    <property type="molecule type" value="Genomic_DNA"/>
</dbReference>
<dbReference type="PROSITE" id="PS51329">
    <property type="entry name" value="C_CAP_COFACTOR_C"/>
    <property type="match status" value="1"/>
</dbReference>
<sequence length="319" mass="34446">MSTAPGGSLSMAEAEALLEAARRCCTAEESARLKRRLEELLQEYVSLSSADYFSPAIYAMLQNATKALEGRQQTTPVRSTFSFKSVRTRVPTPATDAAVSVPSKEPSDVAPAAHATPKKGVSVENGTLRIQGLSGIDVVRCDAELQGIGTVMMKDLERCRVILLGIVEAVYITDIKDSLIWIGAARGSAILHSLCDSTMLICCRQLRIANSVGSKFLTDTVTMPIIERTNGVSFAKNHVRYAGQAHHLEASGLKDVLMTEAPAATDFSWHHSGASPNWSSEAERPEVTLSPEPIDQPASDLAGNTFTFAPESWEMLDHL</sequence>
<dbReference type="Pfam" id="PF07986">
    <property type="entry name" value="TBCC"/>
    <property type="match status" value="1"/>
</dbReference>
<feature type="region of interest" description="Disordered" evidence="2">
    <location>
        <begin position="94"/>
        <end position="116"/>
    </location>
</feature>
<accession>A0A2H6KGX8</accession>
<dbReference type="InterPro" id="IPR027684">
    <property type="entry name" value="TBCC"/>
</dbReference>
<keyword evidence="5" id="KW-1185">Reference proteome</keyword>
<feature type="domain" description="C-CAP/cofactor C-like" evidence="3">
    <location>
        <begin position="111"/>
        <end position="269"/>
    </location>
</feature>
<dbReference type="OrthoDB" id="194775at2759"/>
<evidence type="ECO:0000256" key="2">
    <source>
        <dbReference type="SAM" id="MobiDB-lite"/>
    </source>
</evidence>
<feature type="region of interest" description="Disordered" evidence="2">
    <location>
        <begin position="272"/>
        <end position="301"/>
    </location>
</feature>
<organism evidence="4 5">
    <name type="scientific">Babesia ovata</name>
    <dbReference type="NCBI Taxonomy" id="189622"/>
    <lineage>
        <taxon>Eukaryota</taxon>
        <taxon>Sar</taxon>
        <taxon>Alveolata</taxon>
        <taxon>Apicomplexa</taxon>
        <taxon>Aconoidasida</taxon>
        <taxon>Piroplasmida</taxon>
        <taxon>Babesiidae</taxon>
        <taxon>Babesia</taxon>
    </lineage>
</organism>
<dbReference type="InterPro" id="IPR012945">
    <property type="entry name" value="Tubulin-bd_cofactor_C_dom"/>
</dbReference>
<dbReference type="Proteomes" id="UP000236319">
    <property type="component" value="Unassembled WGS sequence"/>
</dbReference>
<dbReference type="GO" id="GO:0007021">
    <property type="term" value="P:tubulin complex assembly"/>
    <property type="evidence" value="ECO:0007669"/>
    <property type="project" value="TreeGrafter"/>
</dbReference>
<dbReference type="InterPro" id="IPR017901">
    <property type="entry name" value="C-CAP_CF_C-like"/>
</dbReference>
<dbReference type="InterPro" id="IPR016098">
    <property type="entry name" value="CAP/MinC_C"/>
</dbReference>
<name>A0A2H6KGX8_9APIC</name>
<comment type="similarity">
    <text evidence="1">Belongs to the TBCC family.</text>
</comment>
<dbReference type="AlphaFoldDB" id="A0A2H6KGX8"/>
<dbReference type="PANTHER" id="PTHR15139">
    <property type="entry name" value="TUBULIN FOLDING COFACTOR C"/>
    <property type="match status" value="1"/>
</dbReference>
<dbReference type="VEuPathDB" id="PiroplasmaDB:BOVATA_037390"/>
<evidence type="ECO:0000256" key="1">
    <source>
        <dbReference type="ARBA" id="ARBA00008848"/>
    </source>
</evidence>
<evidence type="ECO:0000313" key="4">
    <source>
        <dbReference type="EMBL" id="GBE62246.1"/>
    </source>
</evidence>
<gene>
    <name evidence="4" type="ORF">BOVATA_037390</name>
</gene>
<dbReference type="GO" id="GO:0007023">
    <property type="term" value="P:post-chaperonin tubulin folding pathway"/>
    <property type="evidence" value="ECO:0007669"/>
    <property type="project" value="InterPro"/>
</dbReference>
<proteinExistence type="inferred from homology"/>
<evidence type="ECO:0000259" key="3">
    <source>
        <dbReference type="PROSITE" id="PS51329"/>
    </source>
</evidence>
<protein>
    <submittedName>
        <fullName evidence="4">Tubulin folding cofactor</fullName>
    </submittedName>
</protein>
<dbReference type="RefSeq" id="XP_028868489.1">
    <property type="nucleotide sequence ID" value="XM_029012656.1"/>
</dbReference>
<reference evidence="4 5" key="1">
    <citation type="journal article" date="2017" name="BMC Genomics">
        <title>Whole-genome assembly of Babesia ovata and comparative genomics between closely related pathogens.</title>
        <authorList>
            <person name="Yamagishi J."/>
            <person name="Asada M."/>
            <person name="Hakimi H."/>
            <person name="Tanaka T.Q."/>
            <person name="Sugimoto C."/>
            <person name="Kawazu S."/>
        </authorList>
    </citation>
    <scope>NUCLEOTIDE SEQUENCE [LARGE SCALE GENOMIC DNA]</scope>
    <source>
        <strain evidence="4 5">Miyake</strain>
    </source>
</reference>
<comment type="caution">
    <text evidence="4">The sequence shown here is derived from an EMBL/GenBank/DDBJ whole genome shotgun (WGS) entry which is preliminary data.</text>
</comment>
<evidence type="ECO:0000313" key="5">
    <source>
        <dbReference type="Proteomes" id="UP000236319"/>
    </source>
</evidence>
<dbReference type="GO" id="GO:0005737">
    <property type="term" value="C:cytoplasm"/>
    <property type="evidence" value="ECO:0007669"/>
    <property type="project" value="TreeGrafter"/>
</dbReference>